<protein>
    <submittedName>
        <fullName evidence="1">Uncharacterized protein</fullName>
    </submittedName>
</protein>
<name>A0A183M292_9TREM</name>
<organism evidence="1 2">
    <name type="scientific">Schistosoma margrebowiei</name>
    <dbReference type="NCBI Taxonomy" id="48269"/>
    <lineage>
        <taxon>Eukaryota</taxon>
        <taxon>Metazoa</taxon>
        <taxon>Spiralia</taxon>
        <taxon>Lophotrochozoa</taxon>
        <taxon>Platyhelminthes</taxon>
        <taxon>Trematoda</taxon>
        <taxon>Digenea</taxon>
        <taxon>Strigeidida</taxon>
        <taxon>Schistosomatoidea</taxon>
        <taxon>Schistosomatidae</taxon>
        <taxon>Schistosoma</taxon>
    </lineage>
</organism>
<dbReference type="EMBL" id="UZAI01005128">
    <property type="protein sequence ID" value="VDO89205.1"/>
    <property type="molecule type" value="Genomic_DNA"/>
</dbReference>
<dbReference type="Proteomes" id="UP000277204">
    <property type="component" value="Unassembled WGS sequence"/>
</dbReference>
<proteinExistence type="predicted"/>
<evidence type="ECO:0000313" key="1">
    <source>
        <dbReference type="EMBL" id="VDO89205.1"/>
    </source>
</evidence>
<reference evidence="1 2" key="1">
    <citation type="submission" date="2018-11" db="EMBL/GenBank/DDBJ databases">
        <authorList>
            <consortium name="Pathogen Informatics"/>
        </authorList>
    </citation>
    <scope>NUCLEOTIDE SEQUENCE [LARGE SCALE GENOMIC DNA]</scope>
    <source>
        <strain evidence="1 2">Zambia</strain>
    </source>
</reference>
<gene>
    <name evidence="1" type="ORF">SMRZ_LOCUS10167</name>
</gene>
<accession>A0A183M292</accession>
<sequence>MTRSETKLPTVDRIVTSENVYNFSCSFTYDNLSMENLFFLHYYE</sequence>
<keyword evidence="2" id="KW-1185">Reference proteome</keyword>
<evidence type="ECO:0000313" key="2">
    <source>
        <dbReference type="Proteomes" id="UP000277204"/>
    </source>
</evidence>
<dbReference type="AlphaFoldDB" id="A0A183M292"/>